<dbReference type="RefSeq" id="XP_028546230.1">
    <property type="nucleotide sequence ID" value="XM_028690429.1"/>
</dbReference>
<dbReference type="GO" id="GO:0000963">
    <property type="term" value="P:mitochondrial RNA processing"/>
    <property type="evidence" value="ECO:0007669"/>
    <property type="project" value="TreeGrafter"/>
</dbReference>
<reference evidence="4" key="1">
    <citation type="submission" date="2017-04" db="EMBL/GenBank/DDBJ databases">
        <title>Plasmodium gonderi genome.</title>
        <authorList>
            <person name="Arisue N."/>
            <person name="Honma H."/>
            <person name="Kawai S."/>
            <person name="Tougan T."/>
            <person name="Tanabe K."/>
            <person name="Horii T."/>
        </authorList>
    </citation>
    <scope>NUCLEOTIDE SEQUENCE [LARGE SCALE GENOMIC DNA]</scope>
    <source>
        <strain evidence="4">ATCC 30045</strain>
    </source>
</reference>
<comment type="caution">
    <text evidence="3">The sequence shown here is derived from an EMBL/GenBank/DDBJ whole genome shotgun (WGS) entry which is preliminary data.</text>
</comment>
<dbReference type="InterPro" id="IPR050870">
    <property type="entry name" value="FAST_kinase"/>
</dbReference>
<feature type="region of interest" description="Disordered" evidence="1">
    <location>
        <begin position="822"/>
        <end position="878"/>
    </location>
</feature>
<evidence type="ECO:0000256" key="1">
    <source>
        <dbReference type="SAM" id="MobiDB-lite"/>
    </source>
</evidence>
<dbReference type="GO" id="GO:0035770">
    <property type="term" value="C:ribonucleoprotein granule"/>
    <property type="evidence" value="ECO:0007669"/>
    <property type="project" value="TreeGrafter"/>
</dbReference>
<accession>A0A1Y1JME2</accession>
<feature type="region of interest" description="Disordered" evidence="1">
    <location>
        <begin position="553"/>
        <end position="573"/>
    </location>
</feature>
<dbReference type="InterPro" id="IPR013584">
    <property type="entry name" value="RAP"/>
</dbReference>
<feature type="compositionally biased region" description="Acidic residues" evidence="1">
    <location>
        <begin position="855"/>
        <end position="864"/>
    </location>
</feature>
<dbReference type="SMART" id="SM00952">
    <property type="entry name" value="RAP"/>
    <property type="match status" value="1"/>
</dbReference>
<sequence>MKNFPNMLQRRSYQLRLQNKCKEWRNDGAVYKIRSRPLKEEENENHGINQRYRKITVIPFDSNEGMGEYKNMPICAEELNNKNKKEILKIYKFVRNKNEMKKLPSDFLDNLFSCTKKFVRSFLPYEFVSIYKTLMILKRNDKELNLLLHQQIKRIHYNFDVTSISKLFQIFTFSKSKPVYLIKLLTEAFLRNMNNSVQPWNIRELISIFCFFKIDSEKHLKSIFHKCTPLIAKNILKFTPKDVCIIFYSCVKLRKHDPILSNAVAKHVIFKSDSFHFYQLAIILNSFAKMGEKNNKLCKVICEQIKKRMRQPSMPNVSAELDKSTAPSDGVVEIDPDATLPRNFSNVDVRSKEECDEYSLNEKNGVKNTFVAFEGKINTNQVPQPKDISIILNALVKLEYYDNETFNCLIPFIVNNTPRFSPQSLSNLVHAFSQMQINNKLMMDKLVNESIFKMKKFKNIEMSNLASSLIRINRKDKILFTYMIDEFLYRATIGTKFKNYHFDIRSIQQLAYSFSKVGLKDEKVYTILYRLLIRKINEINKMEKKGIVATVSQQDQQDKGEQMNSKHKHHSNGECSVQNGSIITDLPCVLKGETSEPQFDFFCLSTFINSYGKTKMKQKQFFHFISYMIRKKKKKNELLTNQSLCCLLYGLVKLQVEDKKIYQLLLKEVIEKIDTMKPFQVIIILYSFSKIRMYSRIFVKKSVQLISRNIHHLSLADLSLACYALSNLLYRDMIFLYKIYKIMLLNNYEFEKNNVCQLFNAFTKLCFFHKPFYNYIFPKIVVFMHDFDEKELTNLVFSFVYYFHMTKMYFCEEEKKRNKIKTGITSGASKSGDSSRSGDAGITSGTNISRKVEEGTEEKEEGTEAEWTPRVGENGTSPILDLGEEIVKVLKKSEEEKNYLPGEGENEEKICTGQKISSVILKRKKSGTNIISNDIRNISVVEIMPEIFFKNELNIFFNLIYLLNEKYRQKISLISIYQLQIVDLYLKAFFPTYFEFPVYLKTFFFKIRNVKLKIDDYIILSSRTHRNVSRFLSLVGIAHRSEVQFGPYQLDIVVDFLQNKKKMYEFYSYGEIKNTKEESNMNIIYKTKRLEQEDVIAPRNESEEQRKLNILQKTINKNILIEVDGLSHFYKESHSRTMNSIIKNFILKKFGWYIIHVPFQEWNQCFDFKRKLLYAIQILRHILRINKDHISVKDFIHLMKNSEKEKYKSFSHNFEKVSMNQVVVDNGMLYQTDTISGGARENAEMDCHSSNNGGEMRSRTDHLALQDEQCEPNFYTISEEKLFINQTKNKSSYQKKLMKKMRQDEKLKYDFNLSCRVRNYSIETQKE</sequence>
<dbReference type="OrthoDB" id="385235at2759"/>
<evidence type="ECO:0000313" key="3">
    <source>
        <dbReference type="EMBL" id="GAW83641.1"/>
    </source>
</evidence>
<keyword evidence="4" id="KW-1185">Reference proteome</keyword>
<dbReference type="Proteomes" id="UP000195521">
    <property type="component" value="Unassembled WGS sequence"/>
</dbReference>
<name>A0A1Y1JME2_PLAGO</name>
<dbReference type="GO" id="GO:0003723">
    <property type="term" value="F:RNA binding"/>
    <property type="evidence" value="ECO:0007669"/>
    <property type="project" value="TreeGrafter"/>
</dbReference>
<dbReference type="GO" id="GO:0005759">
    <property type="term" value="C:mitochondrial matrix"/>
    <property type="evidence" value="ECO:0007669"/>
    <property type="project" value="TreeGrafter"/>
</dbReference>
<feature type="compositionally biased region" description="Low complexity" evidence="1">
    <location>
        <begin position="826"/>
        <end position="841"/>
    </location>
</feature>
<dbReference type="GO" id="GO:0044528">
    <property type="term" value="P:regulation of mitochondrial mRNA stability"/>
    <property type="evidence" value="ECO:0007669"/>
    <property type="project" value="TreeGrafter"/>
</dbReference>
<dbReference type="Pfam" id="PF08373">
    <property type="entry name" value="RAP"/>
    <property type="match status" value="1"/>
</dbReference>
<organism evidence="3 4">
    <name type="scientific">Plasmodium gonderi</name>
    <dbReference type="NCBI Taxonomy" id="77519"/>
    <lineage>
        <taxon>Eukaryota</taxon>
        <taxon>Sar</taxon>
        <taxon>Alveolata</taxon>
        <taxon>Apicomplexa</taxon>
        <taxon>Aconoidasida</taxon>
        <taxon>Haemosporida</taxon>
        <taxon>Plasmodiidae</taxon>
        <taxon>Plasmodium</taxon>
        <taxon>Plasmodium (Plasmodium)</taxon>
    </lineage>
</organism>
<dbReference type="PROSITE" id="PS51286">
    <property type="entry name" value="RAP"/>
    <property type="match status" value="1"/>
</dbReference>
<proteinExistence type="predicted"/>
<dbReference type="EMBL" id="BDQF01000015">
    <property type="protein sequence ID" value="GAW83641.1"/>
    <property type="molecule type" value="Genomic_DNA"/>
</dbReference>
<evidence type="ECO:0000313" key="4">
    <source>
        <dbReference type="Proteomes" id="UP000195521"/>
    </source>
</evidence>
<evidence type="ECO:0000259" key="2">
    <source>
        <dbReference type="PROSITE" id="PS51286"/>
    </source>
</evidence>
<dbReference type="GeneID" id="39750387"/>
<feature type="domain" description="RAP" evidence="2">
    <location>
        <begin position="1119"/>
        <end position="1177"/>
    </location>
</feature>
<gene>
    <name evidence="3" type="ORF">PGO_144390</name>
</gene>
<dbReference type="PANTHER" id="PTHR21228:SF40">
    <property type="entry name" value="LD45607P"/>
    <property type="match status" value="1"/>
</dbReference>
<protein>
    <recommendedName>
        <fullName evidence="2">RAP domain-containing protein</fullName>
    </recommendedName>
</protein>
<dbReference type="PANTHER" id="PTHR21228">
    <property type="entry name" value="FAST LEU-RICH DOMAIN-CONTAINING"/>
    <property type="match status" value="1"/>
</dbReference>
<dbReference type="OMA" id="IFCKKAN"/>